<evidence type="ECO:0000313" key="3">
    <source>
        <dbReference type="Proteomes" id="UP000886998"/>
    </source>
</evidence>
<dbReference type="Proteomes" id="UP000886998">
    <property type="component" value="Unassembled WGS sequence"/>
</dbReference>
<proteinExistence type="predicted"/>
<organism evidence="2 3">
    <name type="scientific">Trichonephila inaurata madagascariensis</name>
    <dbReference type="NCBI Taxonomy" id="2747483"/>
    <lineage>
        <taxon>Eukaryota</taxon>
        <taxon>Metazoa</taxon>
        <taxon>Ecdysozoa</taxon>
        <taxon>Arthropoda</taxon>
        <taxon>Chelicerata</taxon>
        <taxon>Arachnida</taxon>
        <taxon>Araneae</taxon>
        <taxon>Araneomorphae</taxon>
        <taxon>Entelegynae</taxon>
        <taxon>Araneoidea</taxon>
        <taxon>Nephilidae</taxon>
        <taxon>Trichonephila</taxon>
        <taxon>Trichonephila inaurata</taxon>
    </lineage>
</organism>
<keyword evidence="3" id="KW-1185">Reference proteome</keyword>
<reference evidence="2" key="1">
    <citation type="submission" date="2020-08" db="EMBL/GenBank/DDBJ databases">
        <title>Multicomponent nature underlies the extraordinary mechanical properties of spider dragline silk.</title>
        <authorList>
            <person name="Kono N."/>
            <person name="Nakamura H."/>
            <person name="Mori M."/>
            <person name="Yoshida Y."/>
            <person name="Ohtoshi R."/>
            <person name="Malay A.D."/>
            <person name="Moran D.A.P."/>
            <person name="Tomita M."/>
            <person name="Numata K."/>
            <person name="Arakawa K."/>
        </authorList>
    </citation>
    <scope>NUCLEOTIDE SEQUENCE</scope>
</reference>
<dbReference type="EMBL" id="BMAV01019274">
    <property type="protein sequence ID" value="GFY72189.1"/>
    <property type="molecule type" value="Genomic_DNA"/>
</dbReference>
<keyword evidence="1" id="KW-0732">Signal</keyword>
<sequence length="77" mass="8593">MLPFFSVLCLIAIAAANSREDESIRLAMQNPDLFGGDMMGIEGPEDRNGIPWEMFRWPDAKVPYVIDASLSKSYLPS</sequence>
<protein>
    <submittedName>
        <fullName evidence="2">Metalloendopeptidase</fullName>
    </submittedName>
</protein>
<evidence type="ECO:0000256" key="1">
    <source>
        <dbReference type="SAM" id="SignalP"/>
    </source>
</evidence>
<accession>A0A8X6YIN6</accession>
<dbReference type="OrthoDB" id="6434463at2759"/>
<evidence type="ECO:0000313" key="2">
    <source>
        <dbReference type="EMBL" id="GFY72189.1"/>
    </source>
</evidence>
<gene>
    <name evidence="2" type="primary">NCL1_47516</name>
    <name evidence="2" type="ORF">TNIN_354631</name>
</gene>
<dbReference type="AlphaFoldDB" id="A0A8X6YIN6"/>
<comment type="caution">
    <text evidence="2">The sequence shown here is derived from an EMBL/GenBank/DDBJ whole genome shotgun (WGS) entry which is preliminary data.</text>
</comment>
<feature type="signal peptide" evidence="1">
    <location>
        <begin position="1"/>
        <end position="18"/>
    </location>
</feature>
<name>A0A8X6YIN6_9ARAC</name>
<feature type="chain" id="PRO_5036464565" evidence="1">
    <location>
        <begin position="19"/>
        <end position="77"/>
    </location>
</feature>